<name>A0A918UUK8_9ACTN</name>
<evidence type="ECO:0000256" key="1">
    <source>
        <dbReference type="SAM" id="MobiDB-lite"/>
    </source>
</evidence>
<reference evidence="2" key="2">
    <citation type="submission" date="2020-09" db="EMBL/GenBank/DDBJ databases">
        <authorList>
            <person name="Sun Q."/>
            <person name="Ohkuma M."/>
        </authorList>
    </citation>
    <scope>NUCLEOTIDE SEQUENCE</scope>
    <source>
        <strain evidence="2">JCM 4815</strain>
    </source>
</reference>
<feature type="compositionally biased region" description="Basic residues" evidence="1">
    <location>
        <begin position="105"/>
        <end position="117"/>
    </location>
</feature>
<protein>
    <submittedName>
        <fullName evidence="2">Uncharacterized protein</fullName>
    </submittedName>
</protein>
<dbReference type="AlphaFoldDB" id="A0A918UUK8"/>
<evidence type="ECO:0000313" key="3">
    <source>
        <dbReference type="Proteomes" id="UP000622166"/>
    </source>
</evidence>
<comment type="caution">
    <text evidence="2">The sequence shown here is derived from an EMBL/GenBank/DDBJ whole genome shotgun (WGS) entry which is preliminary data.</text>
</comment>
<gene>
    <name evidence="2" type="ORF">GCM10010365_65100</name>
</gene>
<evidence type="ECO:0000313" key="2">
    <source>
        <dbReference type="EMBL" id="GGZ35252.1"/>
    </source>
</evidence>
<dbReference type="EMBL" id="BMVW01000018">
    <property type="protein sequence ID" value="GGZ35252.1"/>
    <property type="molecule type" value="Genomic_DNA"/>
</dbReference>
<keyword evidence="3" id="KW-1185">Reference proteome</keyword>
<dbReference type="Proteomes" id="UP000622166">
    <property type="component" value="Unassembled WGS sequence"/>
</dbReference>
<reference evidence="2" key="1">
    <citation type="journal article" date="2014" name="Int. J. Syst. Evol. Microbiol.">
        <title>Complete genome sequence of Corynebacterium casei LMG S-19264T (=DSM 44701T), isolated from a smear-ripened cheese.</title>
        <authorList>
            <consortium name="US DOE Joint Genome Institute (JGI-PGF)"/>
            <person name="Walter F."/>
            <person name="Albersmeier A."/>
            <person name="Kalinowski J."/>
            <person name="Ruckert C."/>
        </authorList>
    </citation>
    <scope>NUCLEOTIDE SEQUENCE</scope>
    <source>
        <strain evidence="2">JCM 4815</strain>
    </source>
</reference>
<feature type="region of interest" description="Disordered" evidence="1">
    <location>
        <begin position="41"/>
        <end position="117"/>
    </location>
</feature>
<dbReference type="RefSeq" id="WP_189865517.1">
    <property type="nucleotide sequence ID" value="NZ_BMVW01000018.1"/>
</dbReference>
<sequence length="117" mass="11955">MTRTAGTTRGLLATRLLLLGLLLIGLGVVHTLAHADAHDGVAGHTTTHHLGPADAADLESVAGAGDTPHPTNAVAASDPDSLPQGRLLGLRTHRAVAGASGSLRSRVHHRHTRGTAR</sequence>
<proteinExistence type="predicted"/>
<accession>A0A918UUK8</accession>
<organism evidence="2 3">
    <name type="scientific">Streptomyces poonensis</name>
    <dbReference type="NCBI Taxonomy" id="68255"/>
    <lineage>
        <taxon>Bacteria</taxon>
        <taxon>Bacillati</taxon>
        <taxon>Actinomycetota</taxon>
        <taxon>Actinomycetes</taxon>
        <taxon>Kitasatosporales</taxon>
        <taxon>Streptomycetaceae</taxon>
        <taxon>Streptomyces</taxon>
    </lineage>
</organism>